<dbReference type="RefSeq" id="WP_007240041.1">
    <property type="nucleotide sequence ID" value="NZ_BAFB01000184.1"/>
</dbReference>
<proteinExistence type="predicted"/>
<feature type="region of interest" description="Disordered" evidence="1">
    <location>
        <begin position="1"/>
        <end position="43"/>
    </location>
</feature>
<reference evidence="3" key="1">
    <citation type="submission" date="2012-02" db="EMBL/GenBank/DDBJ databases">
        <title>Whole genome shotgun sequence of Gordonia otitidis NBRC 100426.</title>
        <authorList>
            <person name="Yoshida I."/>
            <person name="Hosoyama A."/>
            <person name="Tsuchikane K."/>
            <person name="Katsumata H."/>
            <person name="Yamazaki S."/>
            <person name="Fujita N."/>
        </authorList>
    </citation>
    <scope>NUCLEOTIDE SEQUENCE [LARGE SCALE GENOMIC DNA]</scope>
    <source>
        <strain evidence="3">NBRC 100426</strain>
    </source>
</reference>
<dbReference type="InterPro" id="IPR011746">
    <property type="entry name" value="Trp_synth-assoc_CHP"/>
</dbReference>
<dbReference type="STRING" id="1108044.GOOTI_184_00270"/>
<name>H5TQS7_GORO1</name>
<keyword evidence="2" id="KW-0472">Membrane</keyword>
<dbReference type="Pfam" id="PF09534">
    <property type="entry name" value="Trp_oprn_chp"/>
    <property type="match status" value="1"/>
</dbReference>
<evidence type="ECO:0000313" key="4">
    <source>
        <dbReference type="Proteomes" id="UP000005038"/>
    </source>
</evidence>
<feature type="transmembrane region" description="Helical" evidence="2">
    <location>
        <begin position="99"/>
        <end position="120"/>
    </location>
</feature>
<dbReference type="NCBIfam" id="TIGR02234">
    <property type="entry name" value="trp_oprn_chp"/>
    <property type="match status" value="1"/>
</dbReference>
<dbReference type="Proteomes" id="UP000005038">
    <property type="component" value="Unassembled WGS sequence"/>
</dbReference>
<dbReference type="InterPro" id="IPR019051">
    <property type="entry name" value="Trp_biosyn_TM_oprn/chp"/>
</dbReference>
<dbReference type="EMBL" id="BAFB01000184">
    <property type="protein sequence ID" value="GAB35835.1"/>
    <property type="molecule type" value="Genomic_DNA"/>
</dbReference>
<feature type="transmembrane region" description="Helical" evidence="2">
    <location>
        <begin position="56"/>
        <end position="79"/>
    </location>
</feature>
<organism evidence="3 4">
    <name type="scientific">Gordonia otitidis (strain DSM 44809 / CCUG 52243 / JCM 12355 / NBRC 100426 / IFM 10032)</name>
    <dbReference type="NCBI Taxonomy" id="1108044"/>
    <lineage>
        <taxon>Bacteria</taxon>
        <taxon>Bacillati</taxon>
        <taxon>Actinomycetota</taxon>
        <taxon>Actinomycetes</taxon>
        <taxon>Mycobacteriales</taxon>
        <taxon>Gordoniaceae</taxon>
        <taxon>Gordonia</taxon>
    </lineage>
</organism>
<evidence type="ECO:0000313" key="3">
    <source>
        <dbReference type="EMBL" id="GAB35835.1"/>
    </source>
</evidence>
<keyword evidence="4" id="KW-1185">Reference proteome</keyword>
<sequence>MTTQEPDSNSAEQASADQTSADQTAADQLPAEQTALDQSPADIEKQRARVQRRTKVLGAVLLALAALAFWGASRLTWAHVLGADGLSPARTFDVKGSDWSPWLTPLALVLLAAILAAMSLRGWGLRIVALLVAAAGVLAAFPAISLVMGGTNDTYAATAAGLNDRYVVQLVTTNSWVAAVVLLGSLCAVAAGVLLMRVASGAGMSSKYKTPAARREELERQIFAEHKRRTAAHTADGEHPSTSTAASGQPADADGRSASDGTAEQPDTPNERMLWDALDTGIDPTDQR</sequence>
<keyword evidence="2" id="KW-0812">Transmembrane</keyword>
<feature type="compositionally biased region" description="Polar residues" evidence="1">
    <location>
        <begin position="259"/>
        <end position="268"/>
    </location>
</feature>
<evidence type="ECO:0000256" key="2">
    <source>
        <dbReference type="SAM" id="Phobius"/>
    </source>
</evidence>
<accession>H5TQS7</accession>
<evidence type="ECO:0000256" key="1">
    <source>
        <dbReference type="SAM" id="MobiDB-lite"/>
    </source>
</evidence>
<feature type="transmembrane region" description="Helical" evidence="2">
    <location>
        <begin position="127"/>
        <end position="148"/>
    </location>
</feature>
<gene>
    <name evidence="3" type="ORF">GOOTI_184_00270</name>
</gene>
<feature type="transmembrane region" description="Helical" evidence="2">
    <location>
        <begin position="176"/>
        <end position="199"/>
    </location>
</feature>
<protein>
    <recommendedName>
        <fullName evidence="5">TIGR02234 family membrane protein</fullName>
    </recommendedName>
</protein>
<feature type="region of interest" description="Disordered" evidence="1">
    <location>
        <begin position="228"/>
        <end position="288"/>
    </location>
</feature>
<dbReference type="OrthoDB" id="4372702at2"/>
<dbReference type="AlphaFoldDB" id="H5TQS7"/>
<keyword evidence="2" id="KW-1133">Transmembrane helix</keyword>
<feature type="compositionally biased region" description="Low complexity" evidence="1">
    <location>
        <begin position="10"/>
        <end position="28"/>
    </location>
</feature>
<comment type="caution">
    <text evidence="3">The sequence shown here is derived from an EMBL/GenBank/DDBJ whole genome shotgun (WGS) entry which is preliminary data.</text>
</comment>
<evidence type="ECO:0008006" key="5">
    <source>
        <dbReference type="Google" id="ProtNLM"/>
    </source>
</evidence>